<organism evidence="1 2">
    <name type="scientific">Stylosanthes scabra</name>
    <dbReference type="NCBI Taxonomy" id="79078"/>
    <lineage>
        <taxon>Eukaryota</taxon>
        <taxon>Viridiplantae</taxon>
        <taxon>Streptophyta</taxon>
        <taxon>Embryophyta</taxon>
        <taxon>Tracheophyta</taxon>
        <taxon>Spermatophyta</taxon>
        <taxon>Magnoliopsida</taxon>
        <taxon>eudicotyledons</taxon>
        <taxon>Gunneridae</taxon>
        <taxon>Pentapetalae</taxon>
        <taxon>rosids</taxon>
        <taxon>fabids</taxon>
        <taxon>Fabales</taxon>
        <taxon>Fabaceae</taxon>
        <taxon>Papilionoideae</taxon>
        <taxon>50 kb inversion clade</taxon>
        <taxon>dalbergioids sensu lato</taxon>
        <taxon>Dalbergieae</taxon>
        <taxon>Pterocarpus clade</taxon>
        <taxon>Stylosanthes</taxon>
    </lineage>
</organism>
<accession>A0ABU6TA12</accession>
<dbReference type="Proteomes" id="UP001341840">
    <property type="component" value="Unassembled WGS sequence"/>
</dbReference>
<reference evidence="1 2" key="1">
    <citation type="journal article" date="2023" name="Plants (Basel)">
        <title>Bridging the Gap: Combining Genomics and Transcriptomics Approaches to Understand Stylosanthes scabra, an Orphan Legume from the Brazilian Caatinga.</title>
        <authorList>
            <person name="Ferreira-Neto J.R.C."/>
            <person name="da Silva M.D."/>
            <person name="Binneck E."/>
            <person name="de Melo N.F."/>
            <person name="da Silva R.H."/>
            <person name="de Melo A.L.T.M."/>
            <person name="Pandolfi V."/>
            <person name="Bustamante F.O."/>
            <person name="Brasileiro-Vidal A.C."/>
            <person name="Benko-Iseppon A.M."/>
        </authorList>
    </citation>
    <scope>NUCLEOTIDE SEQUENCE [LARGE SCALE GENOMIC DNA]</scope>
    <source>
        <tissue evidence="1">Leaves</tissue>
    </source>
</reference>
<name>A0ABU6TA12_9FABA</name>
<protein>
    <submittedName>
        <fullName evidence="1">Uncharacterized protein</fullName>
    </submittedName>
</protein>
<sequence length="115" mass="12547">MAVVVDGLVNIRVESCFPTNRIGRRASPPLTHPPQEVEWWITQPVRSMPPLKSSASEEQLFPYCQLSLLGDVCELAHQGVGYQAGAVRVLVECLPTESEHTGRNLIESEGGNAPP</sequence>
<proteinExistence type="predicted"/>
<evidence type="ECO:0000313" key="1">
    <source>
        <dbReference type="EMBL" id="MED6144783.1"/>
    </source>
</evidence>
<keyword evidence="2" id="KW-1185">Reference proteome</keyword>
<comment type="caution">
    <text evidence="1">The sequence shown here is derived from an EMBL/GenBank/DDBJ whole genome shotgun (WGS) entry which is preliminary data.</text>
</comment>
<gene>
    <name evidence="1" type="ORF">PIB30_018823</name>
</gene>
<dbReference type="EMBL" id="JASCZI010090678">
    <property type="protein sequence ID" value="MED6144783.1"/>
    <property type="molecule type" value="Genomic_DNA"/>
</dbReference>
<evidence type="ECO:0000313" key="2">
    <source>
        <dbReference type="Proteomes" id="UP001341840"/>
    </source>
</evidence>